<accession>A0A212JL73</accession>
<gene>
    <name evidence="1" type="ORF">KL86DPRO_11739</name>
</gene>
<proteinExistence type="predicted"/>
<evidence type="ECO:0000313" key="1">
    <source>
        <dbReference type="EMBL" id="SBW00186.1"/>
    </source>
</evidence>
<organism evidence="1">
    <name type="scientific">uncultured delta proteobacterium</name>
    <dbReference type="NCBI Taxonomy" id="34034"/>
    <lineage>
        <taxon>Bacteria</taxon>
        <taxon>Deltaproteobacteria</taxon>
        <taxon>environmental samples</taxon>
    </lineage>
</organism>
<dbReference type="EMBL" id="FLUQ01000001">
    <property type="protein sequence ID" value="SBW00186.1"/>
    <property type="molecule type" value="Genomic_DNA"/>
</dbReference>
<reference evidence="1" key="1">
    <citation type="submission" date="2016-04" db="EMBL/GenBank/DDBJ databases">
        <authorList>
            <person name="Evans L.H."/>
            <person name="Alamgir A."/>
            <person name="Owens N."/>
            <person name="Weber N.D."/>
            <person name="Virtaneva K."/>
            <person name="Barbian K."/>
            <person name="Babar A."/>
            <person name="Rosenke K."/>
        </authorList>
    </citation>
    <scope>NUCLEOTIDE SEQUENCE</scope>
    <source>
        <strain evidence="1">86</strain>
    </source>
</reference>
<dbReference type="AlphaFoldDB" id="A0A212JL73"/>
<name>A0A212JL73_9DELT</name>
<sequence>MTVQTTKKSKLPIILGIPLLLAAVVFGAGKYMESTQIKRLNEAIARIPASYAFRVGAVDGSLFGRSLTLRKVAFTLPSDTAGASVTMESVAVEGISFEGLSAPGMAALADSVTITDMVTTGGDFVASTEQCTLQGFKADLPQLATEWEAVFRENAASLSWLARFALGPVNTI</sequence>
<protein>
    <submittedName>
        <fullName evidence="1">Uncharacterized protein</fullName>
    </submittedName>
</protein>